<reference evidence="2 3" key="1">
    <citation type="journal article" date="2017" name="Int. J. Syst. Evol. Microbiol.">
        <title>Achromobacter aloeverae sp. nov., isolated from the root of Aloe vera (L.) Burm.f.</title>
        <authorList>
            <person name="Kuncharoen N."/>
            <person name="Muramatsu Y."/>
            <person name="Shibata C."/>
            <person name="Kamakura Y."/>
            <person name="Nakagawa Y."/>
            <person name="Tanasupawat S."/>
        </authorList>
    </citation>
    <scope>NUCLEOTIDE SEQUENCE [LARGE SCALE GENOMIC DNA]</scope>
    <source>
        <strain evidence="2 3">AVA-1</strain>
    </source>
</reference>
<dbReference type="OrthoDB" id="8637196at2"/>
<accession>A0A4Q1HHF9</accession>
<evidence type="ECO:0000313" key="3">
    <source>
        <dbReference type="Proteomes" id="UP000290849"/>
    </source>
</evidence>
<evidence type="ECO:0000256" key="1">
    <source>
        <dbReference type="SAM" id="MobiDB-lite"/>
    </source>
</evidence>
<dbReference type="RefSeq" id="WP_129151988.1">
    <property type="nucleotide sequence ID" value="NZ_JBHSDO010000012.1"/>
</dbReference>
<protein>
    <submittedName>
        <fullName evidence="2">Uncharacterized protein</fullName>
    </submittedName>
</protein>
<proteinExistence type="predicted"/>
<dbReference type="EMBL" id="PYAL01000005">
    <property type="protein sequence ID" value="RXN86982.1"/>
    <property type="molecule type" value="Genomic_DNA"/>
</dbReference>
<organism evidence="2 3">
    <name type="scientific">Achromobacter aloeverae</name>
    <dbReference type="NCBI Taxonomy" id="1750518"/>
    <lineage>
        <taxon>Bacteria</taxon>
        <taxon>Pseudomonadati</taxon>
        <taxon>Pseudomonadota</taxon>
        <taxon>Betaproteobacteria</taxon>
        <taxon>Burkholderiales</taxon>
        <taxon>Alcaligenaceae</taxon>
        <taxon>Achromobacter</taxon>
    </lineage>
</organism>
<keyword evidence="3" id="KW-1185">Reference proteome</keyword>
<feature type="region of interest" description="Disordered" evidence="1">
    <location>
        <begin position="44"/>
        <end position="66"/>
    </location>
</feature>
<evidence type="ECO:0000313" key="2">
    <source>
        <dbReference type="EMBL" id="RXN86982.1"/>
    </source>
</evidence>
<name>A0A4Q1HHF9_9BURK</name>
<dbReference type="Proteomes" id="UP000290849">
    <property type="component" value="Unassembled WGS sequence"/>
</dbReference>
<dbReference type="AlphaFoldDB" id="A0A4Q1HHF9"/>
<gene>
    <name evidence="2" type="ORF">C7R54_19040</name>
</gene>
<sequence>MNTDTTGSWTYDEIVAHCRRYGIVLPEAQIKRMHELSATVSQTGLGIPRMPSKDREPALTFVMPTE</sequence>
<comment type="caution">
    <text evidence="2">The sequence shown here is derived from an EMBL/GenBank/DDBJ whole genome shotgun (WGS) entry which is preliminary data.</text>
</comment>